<sequence>MGDRVDWNLEAFRQLRSAPGVVADLERRGRALMNACGGEAAGYVMTSEQGARNPQGRWQVSVIAASEEARIDNGQNNTLIRNLGAARG</sequence>
<reference evidence="1 2" key="1">
    <citation type="submission" date="2018-06" db="EMBL/GenBank/DDBJ databases">
        <title>Genomic Encyclopedia of Type Strains, Phase IV (KMG-IV): sequencing the most valuable type-strain genomes for metagenomic binning, comparative biology and taxonomic classification.</title>
        <authorList>
            <person name="Goeker M."/>
        </authorList>
    </citation>
    <scope>NUCLEOTIDE SEQUENCE [LARGE SCALE GENOMIC DNA]</scope>
    <source>
        <strain evidence="1 2">DSM 44599</strain>
    </source>
</reference>
<evidence type="ECO:0000313" key="1">
    <source>
        <dbReference type="EMBL" id="RBO82070.1"/>
    </source>
</evidence>
<name>A0A366CW70_9NOCA</name>
<protein>
    <submittedName>
        <fullName evidence="1">Uncharacterized protein</fullName>
    </submittedName>
</protein>
<dbReference type="AlphaFoldDB" id="A0A366CW70"/>
<organism evidence="1 2">
    <name type="scientific">Nocardia puris</name>
    <dbReference type="NCBI Taxonomy" id="208602"/>
    <lineage>
        <taxon>Bacteria</taxon>
        <taxon>Bacillati</taxon>
        <taxon>Actinomycetota</taxon>
        <taxon>Actinomycetes</taxon>
        <taxon>Mycobacteriales</taxon>
        <taxon>Nocardiaceae</taxon>
        <taxon>Nocardia</taxon>
    </lineage>
</organism>
<keyword evidence="2" id="KW-1185">Reference proteome</keyword>
<dbReference type="EMBL" id="QNRE01000025">
    <property type="protein sequence ID" value="RBO82070.1"/>
    <property type="molecule type" value="Genomic_DNA"/>
</dbReference>
<proteinExistence type="predicted"/>
<gene>
    <name evidence="1" type="ORF">DFR74_12525</name>
</gene>
<dbReference type="STRING" id="1210090.GCA_001613185_02437"/>
<accession>A0A366CW70</accession>
<dbReference type="RefSeq" id="WP_067507974.1">
    <property type="nucleotide sequence ID" value="NZ_QNRE01000025.1"/>
</dbReference>
<dbReference type="OrthoDB" id="4423416at2"/>
<evidence type="ECO:0000313" key="2">
    <source>
        <dbReference type="Proteomes" id="UP000252586"/>
    </source>
</evidence>
<dbReference type="Proteomes" id="UP000252586">
    <property type="component" value="Unassembled WGS sequence"/>
</dbReference>
<comment type="caution">
    <text evidence="1">The sequence shown here is derived from an EMBL/GenBank/DDBJ whole genome shotgun (WGS) entry which is preliminary data.</text>
</comment>